<proteinExistence type="predicted"/>
<sequence length="110" mass="11749">MIRMMSSPSHLDGDKDDQAAVRQPNGPGPNSSGDANVEAAKNNVENNNDSIYASCDEGTLTEAAGTSSDEKPSNEALNEQTESTQSVGKVFPKVHFSALSHSLCYQCCRR</sequence>
<organism evidence="2 3">
    <name type="scientific">Loxostege sticticalis</name>
    <name type="common">Beet webworm moth</name>
    <dbReference type="NCBI Taxonomy" id="481309"/>
    <lineage>
        <taxon>Eukaryota</taxon>
        <taxon>Metazoa</taxon>
        <taxon>Ecdysozoa</taxon>
        <taxon>Arthropoda</taxon>
        <taxon>Hexapoda</taxon>
        <taxon>Insecta</taxon>
        <taxon>Pterygota</taxon>
        <taxon>Neoptera</taxon>
        <taxon>Endopterygota</taxon>
        <taxon>Lepidoptera</taxon>
        <taxon>Glossata</taxon>
        <taxon>Ditrysia</taxon>
        <taxon>Pyraloidea</taxon>
        <taxon>Crambidae</taxon>
        <taxon>Pyraustinae</taxon>
        <taxon>Loxostege</taxon>
    </lineage>
</organism>
<feature type="compositionally biased region" description="Polar residues" evidence="1">
    <location>
        <begin position="75"/>
        <end position="86"/>
    </location>
</feature>
<gene>
    <name evidence="2" type="ORF">ABMA28_016062</name>
</gene>
<dbReference type="Proteomes" id="UP001549921">
    <property type="component" value="Unassembled WGS sequence"/>
</dbReference>
<reference evidence="2 3" key="1">
    <citation type="submission" date="2024-06" db="EMBL/GenBank/DDBJ databases">
        <title>A chromosome-level genome assembly of beet webworm, Loxostege sticticalis.</title>
        <authorList>
            <person name="Zhang Y."/>
        </authorList>
    </citation>
    <scope>NUCLEOTIDE SEQUENCE [LARGE SCALE GENOMIC DNA]</scope>
    <source>
        <strain evidence="2">AQ028</strain>
        <tissue evidence="2">Male pupae</tissue>
    </source>
</reference>
<evidence type="ECO:0000313" key="3">
    <source>
        <dbReference type="Proteomes" id="UP001549921"/>
    </source>
</evidence>
<evidence type="ECO:0000256" key="1">
    <source>
        <dbReference type="SAM" id="MobiDB-lite"/>
    </source>
</evidence>
<accession>A0ABD0TAF7</accession>
<evidence type="ECO:0000313" key="2">
    <source>
        <dbReference type="EMBL" id="KAL0839323.1"/>
    </source>
</evidence>
<feature type="compositionally biased region" description="Low complexity" evidence="1">
    <location>
        <begin position="35"/>
        <end position="48"/>
    </location>
</feature>
<feature type="region of interest" description="Disordered" evidence="1">
    <location>
        <begin position="1"/>
        <end position="86"/>
    </location>
</feature>
<name>A0ABD0TAF7_LOXSC</name>
<protein>
    <submittedName>
        <fullName evidence="2">Uncharacterized protein</fullName>
    </submittedName>
</protein>
<dbReference type="AlphaFoldDB" id="A0ABD0TAF7"/>
<comment type="caution">
    <text evidence="2">The sequence shown here is derived from an EMBL/GenBank/DDBJ whole genome shotgun (WGS) entry which is preliminary data.</text>
</comment>
<dbReference type="EMBL" id="JBEDNZ010000008">
    <property type="protein sequence ID" value="KAL0839323.1"/>
    <property type="molecule type" value="Genomic_DNA"/>
</dbReference>